<name>A0A811SEA3_9POAL</name>
<proteinExistence type="predicted"/>
<dbReference type="AlphaFoldDB" id="A0A811SEA3"/>
<evidence type="ECO:0000313" key="2">
    <source>
        <dbReference type="EMBL" id="CAD6338888.1"/>
    </source>
</evidence>
<protein>
    <submittedName>
        <fullName evidence="2">Uncharacterized protein</fullName>
    </submittedName>
</protein>
<dbReference type="Proteomes" id="UP000604825">
    <property type="component" value="Unassembled WGS sequence"/>
</dbReference>
<keyword evidence="3" id="KW-1185">Reference proteome</keyword>
<dbReference type="EMBL" id="CAJGYO010000019">
    <property type="protein sequence ID" value="CAD6338888.1"/>
    <property type="molecule type" value="Genomic_DNA"/>
</dbReference>
<sequence>MPLLAGLLAPSGHHPRTVGMSRRVSAVRDRSGARHRRPCPLGKPRPQQRAEAVRQIASPRQAASVIAFNQILTAVSRASGRLESCLGGYGKAP</sequence>
<evidence type="ECO:0000313" key="3">
    <source>
        <dbReference type="Proteomes" id="UP000604825"/>
    </source>
</evidence>
<accession>A0A811SEA3</accession>
<evidence type="ECO:0000256" key="1">
    <source>
        <dbReference type="SAM" id="MobiDB-lite"/>
    </source>
</evidence>
<feature type="region of interest" description="Disordered" evidence="1">
    <location>
        <begin position="1"/>
        <end position="48"/>
    </location>
</feature>
<reference evidence="2" key="1">
    <citation type="submission" date="2020-10" db="EMBL/GenBank/DDBJ databases">
        <authorList>
            <person name="Han B."/>
            <person name="Lu T."/>
            <person name="Zhao Q."/>
            <person name="Huang X."/>
            <person name="Zhao Y."/>
        </authorList>
    </citation>
    <scope>NUCLEOTIDE SEQUENCE</scope>
</reference>
<gene>
    <name evidence="2" type="ORF">NCGR_LOCUS62986</name>
</gene>
<comment type="caution">
    <text evidence="2">The sequence shown here is derived from an EMBL/GenBank/DDBJ whole genome shotgun (WGS) entry which is preliminary data.</text>
</comment>
<organism evidence="2 3">
    <name type="scientific">Miscanthus lutarioriparius</name>
    <dbReference type="NCBI Taxonomy" id="422564"/>
    <lineage>
        <taxon>Eukaryota</taxon>
        <taxon>Viridiplantae</taxon>
        <taxon>Streptophyta</taxon>
        <taxon>Embryophyta</taxon>
        <taxon>Tracheophyta</taxon>
        <taxon>Spermatophyta</taxon>
        <taxon>Magnoliopsida</taxon>
        <taxon>Liliopsida</taxon>
        <taxon>Poales</taxon>
        <taxon>Poaceae</taxon>
        <taxon>PACMAD clade</taxon>
        <taxon>Panicoideae</taxon>
        <taxon>Andropogonodae</taxon>
        <taxon>Andropogoneae</taxon>
        <taxon>Saccharinae</taxon>
        <taxon>Miscanthus</taxon>
    </lineage>
</organism>